<dbReference type="Pfam" id="PF13358">
    <property type="entry name" value="DDE_3"/>
    <property type="match status" value="1"/>
</dbReference>
<gene>
    <name evidence="2" type="ORF">PTTG_29089</name>
</gene>
<name>A0A180G6F4_PUCT1</name>
<dbReference type="STRING" id="630390.A0A180G6F4"/>
<dbReference type="EMBL" id="ADAS02000192">
    <property type="protein sequence ID" value="OAV88267.1"/>
    <property type="molecule type" value="Genomic_DNA"/>
</dbReference>
<dbReference type="PANTHER" id="PTHR46564">
    <property type="entry name" value="TRANSPOSASE"/>
    <property type="match status" value="1"/>
</dbReference>
<sequence>MGFQKYDPGTKIATVCMIAQLHSRASVCNTLGFSISCQSMDRWMQLYHATQRIFIKELLRCKPGLFLDKLQERLYDETNTLLSLTTLHRNLVENMEITLKKANTLNIKKSLVTKHDFIERMASVPAEYLVFTGEFFHLCSSFISSIADDLLQTFSRSPKGTQANRTIIDSNSTCFTLLPAIGFNGILAVTVTDDNVKGSNFGHFLKYSLLLQMNRYPDNNSVLVLDNAKVHIGEQVHWLCENAGVKIVFLPTYTPELNPIEFCFSQVKLDLCCSQALVRCADPKWVIERTMYQVVSARLCQKLFNNAGYLCPDTLDDLNLHEFHFSE</sequence>
<reference evidence="2" key="1">
    <citation type="submission" date="2009-11" db="EMBL/GenBank/DDBJ databases">
        <authorList>
            <consortium name="The Broad Institute Genome Sequencing Platform"/>
            <person name="Ward D."/>
            <person name="Feldgarden M."/>
            <person name="Earl A."/>
            <person name="Young S.K."/>
            <person name="Zeng Q."/>
            <person name="Koehrsen M."/>
            <person name="Alvarado L."/>
            <person name="Berlin A."/>
            <person name="Bochicchio J."/>
            <person name="Borenstein D."/>
            <person name="Chapman S.B."/>
            <person name="Chen Z."/>
            <person name="Engels R."/>
            <person name="Freedman E."/>
            <person name="Gellesch M."/>
            <person name="Goldberg J."/>
            <person name="Griggs A."/>
            <person name="Gujja S."/>
            <person name="Heilman E."/>
            <person name="Heiman D."/>
            <person name="Hepburn T."/>
            <person name="Howarth C."/>
            <person name="Jen D."/>
            <person name="Larson L."/>
            <person name="Lewis B."/>
            <person name="Mehta T."/>
            <person name="Park D."/>
            <person name="Pearson M."/>
            <person name="Roberts A."/>
            <person name="Saif S."/>
            <person name="Shea T."/>
            <person name="Shenoy N."/>
            <person name="Sisk P."/>
            <person name="Stolte C."/>
            <person name="Sykes S."/>
            <person name="Thomson T."/>
            <person name="Walk T."/>
            <person name="White J."/>
            <person name="Yandava C."/>
            <person name="Izard J."/>
            <person name="Baranova O.V."/>
            <person name="Blanton J.M."/>
            <person name="Tanner A.C."/>
            <person name="Dewhirst F.E."/>
            <person name="Haas B."/>
            <person name="Nusbaum C."/>
            <person name="Birren B."/>
        </authorList>
    </citation>
    <scope>NUCLEOTIDE SEQUENCE [LARGE SCALE GENOMIC DNA]</scope>
    <source>
        <strain evidence="2">1-1 BBBD Race 1</strain>
    </source>
</reference>
<evidence type="ECO:0000259" key="1">
    <source>
        <dbReference type="Pfam" id="PF13358"/>
    </source>
</evidence>
<dbReference type="InterPro" id="IPR038717">
    <property type="entry name" value="Tc1-like_DDE_dom"/>
</dbReference>
<evidence type="ECO:0000313" key="3">
    <source>
        <dbReference type="EnsemblFungi" id="PTTG_29089-t43_1-p1"/>
    </source>
</evidence>
<dbReference type="EnsemblFungi" id="PTTG_29089-t43_1">
    <property type="protein sequence ID" value="PTTG_29089-t43_1-p1"/>
    <property type="gene ID" value="PTTG_29089"/>
</dbReference>
<dbReference type="AlphaFoldDB" id="A0A180G6F4"/>
<accession>A0A180G6F4</accession>
<proteinExistence type="predicted"/>
<reference evidence="3" key="4">
    <citation type="submission" date="2025-05" db="UniProtKB">
        <authorList>
            <consortium name="EnsemblFungi"/>
        </authorList>
    </citation>
    <scope>IDENTIFICATION</scope>
    <source>
        <strain evidence="3">isolate 1-1 / race 1 (BBBD)</strain>
    </source>
</reference>
<dbReference type="InterPro" id="IPR036397">
    <property type="entry name" value="RNaseH_sf"/>
</dbReference>
<protein>
    <submittedName>
        <fullName evidence="3">DDE_3 domain-containing protein</fullName>
    </submittedName>
</protein>
<evidence type="ECO:0000313" key="2">
    <source>
        <dbReference type="EMBL" id="OAV88267.1"/>
    </source>
</evidence>
<reference evidence="3 4" key="3">
    <citation type="journal article" date="2017" name="G3 (Bethesda)">
        <title>Comparative analysis highlights variable genome content of wheat rusts and divergence of the mating loci.</title>
        <authorList>
            <person name="Cuomo C.A."/>
            <person name="Bakkeren G."/>
            <person name="Khalil H.B."/>
            <person name="Panwar V."/>
            <person name="Joly D."/>
            <person name="Linning R."/>
            <person name="Sakthikumar S."/>
            <person name="Song X."/>
            <person name="Adiconis X."/>
            <person name="Fan L."/>
            <person name="Goldberg J.M."/>
            <person name="Levin J.Z."/>
            <person name="Young S."/>
            <person name="Zeng Q."/>
            <person name="Anikster Y."/>
            <person name="Bruce M."/>
            <person name="Wang M."/>
            <person name="Yin C."/>
            <person name="McCallum B."/>
            <person name="Szabo L.J."/>
            <person name="Hulbert S."/>
            <person name="Chen X."/>
            <person name="Fellers J.P."/>
        </authorList>
    </citation>
    <scope>NUCLEOTIDE SEQUENCE</scope>
    <source>
        <strain evidence="4">Isolate 1-1 / race 1 (BBBD)</strain>
        <strain evidence="3">isolate 1-1 / race 1 (BBBD)</strain>
    </source>
</reference>
<reference evidence="2" key="2">
    <citation type="submission" date="2016-05" db="EMBL/GenBank/DDBJ databases">
        <title>Comparative analysis highlights variable genome content of wheat rusts and divergence of the mating loci.</title>
        <authorList>
            <person name="Cuomo C.A."/>
            <person name="Bakkeren G."/>
            <person name="Szabo L."/>
            <person name="Khalil H."/>
            <person name="Joly D."/>
            <person name="Goldberg J."/>
            <person name="Young S."/>
            <person name="Zeng Q."/>
            <person name="Fellers J."/>
        </authorList>
    </citation>
    <scope>NUCLEOTIDE SEQUENCE [LARGE SCALE GENOMIC DNA]</scope>
    <source>
        <strain evidence="2">1-1 BBBD Race 1</strain>
    </source>
</reference>
<evidence type="ECO:0000313" key="4">
    <source>
        <dbReference type="Proteomes" id="UP000005240"/>
    </source>
</evidence>
<dbReference type="Proteomes" id="UP000005240">
    <property type="component" value="Unassembled WGS sequence"/>
</dbReference>
<dbReference type="OrthoDB" id="2266637at2759"/>
<dbReference type="PANTHER" id="PTHR46564:SF1">
    <property type="entry name" value="TRANSPOSASE"/>
    <property type="match status" value="1"/>
</dbReference>
<organism evidence="2">
    <name type="scientific">Puccinia triticina (isolate 1-1 / race 1 (BBBD))</name>
    <name type="common">Brown leaf rust fungus</name>
    <dbReference type="NCBI Taxonomy" id="630390"/>
    <lineage>
        <taxon>Eukaryota</taxon>
        <taxon>Fungi</taxon>
        <taxon>Dikarya</taxon>
        <taxon>Basidiomycota</taxon>
        <taxon>Pucciniomycotina</taxon>
        <taxon>Pucciniomycetes</taxon>
        <taxon>Pucciniales</taxon>
        <taxon>Pucciniaceae</taxon>
        <taxon>Puccinia</taxon>
    </lineage>
</organism>
<feature type="domain" description="Tc1-like transposase DDE" evidence="1">
    <location>
        <begin position="151"/>
        <end position="269"/>
    </location>
</feature>
<dbReference type="Gene3D" id="3.30.420.10">
    <property type="entry name" value="Ribonuclease H-like superfamily/Ribonuclease H"/>
    <property type="match status" value="1"/>
</dbReference>
<keyword evidence="4" id="KW-1185">Reference proteome</keyword>
<dbReference type="GO" id="GO:0003676">
    <property type="term" value="F:nucleic acid binding"/>
    <property type="evidence" value="ECO:0007669"/>
    <property type="project" value="InterPro"/>
</dbReference>
<dbReference type="VEuPathDB" id="FungiDB:PTTG_29089"/>